<comment type="similarity">
    <text evidence="1">Belongs to the peptidase S28 family.</text>
</comment>
<dbReference type="GO" id="GO:0008239">
    <property type="term" value="F:dipeptidyl-peptidase activity"/>
    <property type="evidence" value="ECO:0007669"/>
    <property type="project" value="TreeGrafter"/>
</dbReference>
<dbReference type="Pfam" id="PF05577">
    <property type="entry name" value="Peptidase_S28"/>
    <property type="match status" value="1"/>
</dbReference>
<sequence>MKASLLAVAAGLLAQAVPSVSQLLGGGALHGRPRGIKQQTHSDPDLVKNGTFDQLLDHNDPGKGTFKQRYWWDASEWGGPGSPIFLMNPGETAADGYKGYLEDGTITGRYAKEFGGAVILIEHRYWGKSIPFAELTAETLQYLDLPQSIFDMTYFATHVPLEFDDSNGGANAPASPWILVGGSYSGALAAWTSIIDPGVFWAYHASSAVVQAIGDFHAYFDAVERAIPRNCSADVRAVVAHVDAVLAAAADDDDDDAAILELKDMFGLGHLDHHDDFAAGVADPMGAWQNDPDAVFEFCDEIETSGGSTTSAAGVGLELALPAYAAYINRTVAARCSQTGECDTYSDAIDWDQPTYLDGDRQWQWMLCHNPFGWWQVGPPAPGADGQQQHVVSSFLRPDHYERTCPLQFPETNGFVPGITRGFTPAHLNLYTGGGWDADFRRVLFVNGEFDPWIEATVSARRRPGGPRNSTGDGDAPVLVIRNGMHAPELVINDVPEELSVLPDQIAVMERWLGEWVAPSSSSS</sequence>
<dbReference type="GO" id="GO:0006508">
    <property type="term" value="P:proteolysis"/>
    <property type="evidence" value="ECO:0007669"/>
    <property type="project" value="UniProtKB-KW"/>
</dbReference>
<dbReference type="PANTHER" id="PTHR11010">
    <property type="entry name" value="PROTEASE S28 PRO-X CARBOXYPEPTIDASE-RELATED"/>
    <property type="match status" value="1"/>
</dbReference>
<evidence type="ECO:0000256" key="6">
    <source>
        <dbReference type="SAM" id="SignalP"/>
    </source>
</evidence>
<dbReference type="InterPro" id="IPR008758">
    <property type="entry name" value="Peptidase_S28"/>
</dbReference>
<evidence type="ECO:0000256" key="2">
    <source>
        <dbReference type="ARBA" id="ARBA00022670"/>
    </source>
</evidence>
<evidence type="ECO:0000313" key="7">
    <source>
        <dbReference type="EMBL" id="KAK1771687.1"/>
    </source>
</evidence>
<dbReference type="Proteomes" id="UP001244011">
    <property type="component" value="Unassembled WGS sequence"/>
</dbReference>
<keyword evidence="7" id="KW-0121">Carboxypeptidase</keyword>
<gene>
    <name evidence="7" type="ORF">QBC33DRAFT_615897</name>
</gene>
<reference evidence="7" key="1">
    <citation type="submission" date="2023-06" db="EMBL/GenBank/DDBJ databases">
        <title>Genome-scale phylogeny and comparative genomics of the fungal order Sordariales.</title>
        <authorList>
            <consortium name="Lawrence Berkeley National Laboratory"/>
            <person name="Hensen N."/>
            <person name="Bonometti L."/>
            <person name="Westerberg I."/>
            <person name="Brannstrom I.O."/>
            <person name="Guillou S."/>
            <person name="Cros-Aarteil S."/>
            <person name="Calhoun S."/>
            <person name="Haridas S."/>
            <person name="Kuo A."/>
            <person name="Mondo S."/>
            <person name="Pangilinan J."/>
            <person name="Riley R."/>
            <person name="Labutti K."/>
            <person name="Andreopoulos B."/>
            <person name="Lipzen A."/>
            <person name="Chen C."/>
            <person name="Yanf M."/>
            <person name="Daum C."/>
            <person name="Ng V."/>
            <person name="Clum A."/>
            <person name="Steindorff A."/>
            <person name="Ohm R."/>
            <person name="Martin F."/>
            <person name="Silar P."/>
            <person name="Natvig D."/>
            <person name="Lalanne C."/>
            <person name="Gautier V."/>
            <person name="Ament-Velasquez S.L."/>
            <person name="Kruys A."/>
            <person name="Hutchinson M.I."/>
            <person name="Powell A.J."/>
            <person name="Barry K."/>
            <person name="Miller A.N."/>
            <person name="Grigoriev I.V."/>
            <person name="Debuchy R."/>
            <person name="Gladieux P."/>
            <person name="Thoren M.H."/>
            <person name="Johannesson H."/>
        </authorList>
    </citation>
    <scope>NUCLEOTIDE SEQUENCE</scope>
    <source>
        <strain evidence="7">8032-3</strain>
    </source>
</reference>
<keyword evidence="5" id="KW-0325">Glycoprotein</keyword>
<dbReference type="Gene3D" id="3.40.50.1820">
    <property type="entry name" value="alpha/beta hydrolase"/>
    <property type="match status" value="2"/>
</dbReference>
<dbReference type="AlphaFoldDB" id="A0AAJ0FL15"/>
<proteinExistence type="inferred from homology"/>
<dbReference type="EMBL" id="MU838998">
    <property type="protein sequence ID" value="KAK1771687.1"/>
    <property type="molecule type" value="Genomic_DNA"/>
</dbReference>
<keyword evidence="2" id="KW-0645">Protease</keyword>
<keyword evidence="4" id="KW-0378">Hydrolase</keyword>
<evidence type="ECO:0000256" key="3">
    <source>
        <dbReference type="ARBA" id="ARBA00022729"/>
    </source>
</evidence>
<keyword evidence="3 6" id="KW-0732">Signal</keyword>
<dbReference type="SUPFAM" id="SSF53474">
    <property type="entry name" value="alpha/beta-Hydrolases"/>
    <property type="match status" value="1"/>
</dbReference>
<dbReference type="GeneID" id="85315834"/>
<dbReference type="RefSeq" id="XP_060287900.1">
    <property type="nucleotide sequence ID" value="XM_060432647.1"/>
</dbReference>
<dbReference type="GO" id="GO:0070008">
    <property type="term" value="F:serine-type exopeptidase activity"/>
    <property type="evidence" value="ECO:0007669"/>
    <property type="project" value="InterPro"/>
</dbReference>
<dbReference type="GO" id="GO:0004180">
    <property type="term" value="F:carboxypeptidase activity"/>
    <property type="evidence" value="ECO:0007669"/>
    <property type="project" value="UniProtKB-KW"/>
</dbReference>
<evidence type="ECO:0000313" key="8">
    <source>
        <dbReference type="Proteomes" id="UP001244011"/>
    </source>
</evidence>
<evidence type="ECO:0000256" key="5">
    <source>
        <dbReference type="ARBA" id="ARBA00023180"/>
    </source>
</evidence>
<dbReference type="InterPro" id="IPR029058">
    <property type="entry name" value="AB_hydrolase_fold"/>
</dbReference>
<comment type="caution">
    <text evidence="7">The sequence shown here is derived from an EMBL/GenBank/DDBJ whole genome shotgun (WGS) entry which is preliminary data.</text>
</comment>
<organism evidence="7 8">
    <name type="scientific">Phialemonium atrogriseum</name>
    <dbReference type="NCBI Taxonomy" id="1093897"/>
    <lineage>
        <taxon>Eukaryota</taxon>
        <taxon>Fungi</taxon>
        <taxon>Dikarya</taxon>
        <taxon>Ascomycota</taxon>
        <taxon>Pezizomycotina</taxon>
        <taxon>Sordariomycetes</taxon>
        <taxon>Sordariomycetidae</taxon>
        <taxon>Cephalothecales</taxon>
        <taxon>Cephalothecaceae</taxon>
        <taxon>Phialemonium</taxon>
    </lineage>
</organism>
<keyword evidence="8" id="KW-1185">Reference proteome</keyword>
<feature type="signal peptide" evidence="6">
    <location>
        <begin position="1"/>
        <end position="21"/>
    </location>
</feature>
<accession>A0AAJ0FL15</accession>
<protein>
    <submittedName>
        <fullName evidence="7">Serine carboxypeptidase S28-domain-containing protein</fullName>
    </submittedName>
</protein>
<evidence type="ECO:0000256" key="4">
    <source>
        <dbReference type="ARBA" id="ARBA00022801"/>
    </source>
</evidence>
<feature type="chain" id="PRO_5042603501" evidence="6">
    <location>
        <begin position="22"/>
        <end position="524"/>
    </location>
</feature>
<dbReference type="PANTHER" id="PTHR11010:SF23">
    <property type="entry name" value="SERINE PEPTIDASE"/>
    <property type="match status" value="1"/>
</dbReference>
<evidence type="ECO:0000256" key="1">
    <source>
        <dbReference type="ARBA" id="ARBA00011079"/>
    </source>
</evidence>
<name>A0AAJ0FL15_9PEZI</name>